<dbReference type="RefSeq" id="WP_189658315.1">
    <property type="nucleotide sequence ID" value="NZ_BNAP01000001.1"/>
</dbReference>
<dbReference type="EMBL" id="BNAP01000001">
    <property type="protein sequence ID" value="GHG79444.1"/>
    <property type="molecule type" value="Genomic_DNA"/>
</dbReference>
<gene>
    <name evidence="1" type="ORF">GCM10010961_01500</name>
</gene>
<keyword evidence="2" id="KW-1185">Reference proteome</keyword>
<evidence type="ECO:0000313" key="2">
    <source>
        <dbReference type="Proteomes" id="UP000611500"/>
    </source>
</evidence>
<protein>
    <recommendedName>
        <fullName evidence="3">Type IV pilus biogenesis</fullName>
    </recommendedName>
</protein>
<comment type="caution">
    <text evidence="1">The sequence shown here is derived from an EMBL/GenBank/DDBJ whole genome shotgun (WGS) entry which is preliminary data.</text>
</comment>
<reference evidence="1" key="1">
    <citation type="journal article" date="2014" name="Int. J. Syst. Evol. Microbiol.">
        <title>Complete genome sequence of Corynebacterium casei LMG S-19264T (=DSM 44701T), isolated from a smear-ripened cheese.</title>
        <authorList>
            <consortium name="US DOE Joint Genome Institute (JGI-PGF)"/>
            <person name="Walter F."/>
            <person name="Albersmeier A."/>
            <person name="Kalinowski J."/>
            <person name="Ruckert C."/>
        </authorList>
    </citation>
    <scope>NUCLEOTIDE SEQUENCE</scope>
    <source>
        <strain evidence="1">CGMCC 1.7081</strain>
    </source>
</reference>
<dbReference type="Proteomes" id="UP000611500">
    <property type="component" value="Unassembled WGS sequence"/>
</dbReference>
<name>A0A8J3H4E7_9RHOB</name>
<dbReference type="AlphaFoldDB" id="A0A8J3H4E7"/>
<sequence length="91" mass="9441">MTDMSRAPGDTPAKVAQLATTPQALNERDLSLIGLTGGSAGFRALLRLPGGRIKSVEPGSRLSQGQVVAIDSDGLILQRNGKTRRIGFPGG</sequence>
<evidence type="ECO:0008006" key="3">
    <source>
        <dbReference type="Google" id="ProtNLM"/>
    </source>
</evidence>
<proteinExistence type="predicted"/>
<evidence type="ECO:0000313" key="1">
    <source>
        <dbReference type="EMBL" id="GHG79444.1"/>
    </source>
</evidence>
<reference evidence="1" key="2">
    <citation type="submission" date="2020-09" db="EMBL/GenBank/DDBJ databases">
        <authorList>
            <person name="Sun Q."/>
            <person name="Zhou Y."/>
        </authorList>
    </citation>
    <scope>NUCLEOTIDE SEQUENCE</scope>
    <source>
        <strain evidence="1">CGMCC 1.7081</strain>
    </source>
</reference>
<organism evidence="1 2">
    <name type="scientific">Pseudodonghicola xiamenensis</name>
    <dbReference type="NCBI Taxonomy" id="337702"/>
    <lineage>
        <taxon>Bacteria</taxon>
        <taxon>Pseudomonadati</taxon>
        <taxon>Pseudomonadota</taxon>
        <taxon>Alphaproteobacteria</taxon>
        <taxon>Rhodobacterales</taxon>
        <taxon>Paracoccaceae</taxon>
        <taxon>Pseudodonghicola</taxon>
    </lineage>
</organism>
<accession>A0A8J3H4E7</accession>